<feature type="non-terminal residue" evidence="3">
    <location>
        <position position="1"/>
    </location>
</feature>
<dbReference type="EMBL" id="BRYB01003221">
    <property type="protein sequence ID" value="GMI32888.1"/>
    <property type="molecule type" value="Genomic_DNA"/>
</dbReference>
<evidence type="ECO:0000256" key="1">
    <source>
        <dbReference type="ARBA" id="ARBA00023002"/>
    </source>
</evidence>
<gene>
    <name evidence="3" type="ORF">TeGR_g9570</name>
</gene>
<evidence type="ECO:0000313" key="4">
    <source>
        <dbReference type="Proteomes" id="UP001165060"/>
    </source>
</evidence>
<comment type="caution">
    <text evidence="3">The sequence shown here is derived from an EMBL/GenBank/DDBJ whole genome shotgun (WGS) entry which is preliminary data.</text>
</comment>
<evidence type="ECO:0000313" key="3">
    <source>
        <dbReference type="EMBL" id="GMI32888.1"/>
    </source>
</evidence>
<organism evidence="3 4">
    <name type="scientific">Tetraparma gracilis</name>
    <dbReference type="NCBI Taxonomy" id="2962635"/>
    <lineage>
        <taxon>Eukaryota</taxon>
        <taxon>Sar</taxon>
        <taxon>Stramenopiles</taxon>
        <taxon>Ochrophyta</taxon>
        <taxon>Bolidophyceae</taxon>
        <taxon>Parmales</taxon>
        <taxon>Triparmaceae</taxon>
        <taxon>Tetraparma</taxon>
    </lineage>
</organism>
<dbReference type="Proteomes" id="UP001165060">
    <property type="component" value="Unassembled WGS sequence"/>
</dbReference>
<sequence>NYGAKFFITQGIFNSAAIIRLLRDYATLCKELDVSPRKIILTFAPCGRAKTLQFIEWLGMHVPQEVRDRILNAKTTDLAEGERDLGPVNESVKILLEVFQEVLEGIKDFNVPIGINVESLSIFREEIDAAHTLFGGLQEMLLKARGRPWAVKWYTVEKGYSAYDDVVVLQKEEKLRKQYLFATAVLSGIFGFVLARSGKNMQRFVSV</sequence>
<proteinExistence type="predicted"/>
<evidence type="ECO:0008006" key="5">
    <source>
        <dbReference type="Google" id="ProtNLM"/>
    </source>
</evidence>
<evidence type="ECO:0000256" key="2">
    <source>
        <dbReference type="SAM" id="Phobius"/>
    </source>
</evidence>
<keyword evidence="2" id="KW-1133">Transmembrane helix</keyword>
<name>A0ABQ6MTB9_9STRA</name>
<keyword evidence="4" id="KW-1185">Reference proteome</keyword>
<reference evidence="3 4" key="1">
    <citation type="journal article" date="2023" name="Commun. Biol.">
        <title>Genome analysis of Parmales, the sister group of diatoms, reveals the evolutionary specialization of diatoms from phago-mixotrophs to photoautotrophs.</title>
        <authorList>
            <person name="Ban H."/>
            <person name="Sato S."/>
            <person name="Yoshikawa S."/>
            <person name="Yamada K."/>
            <person name="Nakamura Y."/>
            <person name="Ichinomiya M."/>
            <person name="Sato N."/>
            <person name="Blanc-Mathieu R."/>
            <person name="Endo H."/>
            <person name="Kuwata A."/>
            <person name="Ogata H."/>
        </authorList>
    </citation>
    <scope>NUCLEOTIDE SEQUENCE [LARGE SCALE GENOMIC DNA]</scope>
</reference>
<dbReference type="InterPro" id="IPR029041">
    <property type="entry name" value="FAD-linked_oxidoreductase-like"/>
</dbReference>
<protein>
    <recommendedName>
        <fullName evidence="5">Methylenetetrahydrofolate reductase (NAD(P)H)</fullName>
    </recommendedName>
</protein>
<dbReference type="Gene3D" id="3.20.20.220">
    <property type="match status" value="1"/>
</dbReference>
<keyword evidence="2" id="KW-0812">Transmembrane</keyword>
<keyword evidence="1" id="KW-0560">Oxidoreductase</keyword>
<dbReference type="SUPFAM" id="SSF51730">
    <property type="entry name" value="FAD-linked oxidoreductase"/>
    <property type="match status" value="1"/>
</dbReference>
<keyword evidence="2" id="KW-0472">Membrane</keyword>
<accession>A0ABQ6MTB9</accession>
<feature type="transmembrane region" description="Helical" evidence="2">
    <location>
        <begin position="179"/>
        <end position="198"/>
    </location>
</feature>